<dbReference type="Proteomes" id="UP000431922">
    <property type="component" value="Unassembled WGS sequence"/>
</dbReference>
<name>A0A845AZJ4_9SPHN</name>
<feature type="transmembrane region" description="Helical" evidence="1">
    <location>
        <begin position="148"/>
        <end position="169"/>
    </location>
</feature>
<dbReference type="AlphaFoldDB" id="A0A845AZJ4"/>
<dbReference type="OrthoDB" id="8777999at2"/>
<keyword evidence="1" id="KW-0812">Transmembrane</keyword>
<feature type="transmembrane region" description="Helical" evidence="1">
    <location>
        <begin position="65"/>
        <end position="86"/>
    </location>
</feature>
<evidence type="ECO:0000313" key="3">
    <source>
        <dbReference type="Proteomes" id="UP000431922"/>
    </source>
</evidence>
<evidence type="ECO:0000313" key="2">
    <source>
        <dbReference type="EMBL" id="MXP43650.1"/>
    </source>
</evidence>
<gene>
    <name evidence="2" type="ORF">GRI65_04160</name>
</gene>
<feature type="transmembrane region" description="Helical" evidence="1">
    <location>
        <begin position="121"/>
        <end position="142"/>
    </location>
</feature>
<proteinExistence type="predicted"/>
<dbReference type="RefSeq" id="WP_160755234.1">
    <property type="nucleotide sequence ID" value="NZ_WTYL01000001.1"/>
</dbReference>
<sequence length="191" mass="20750">MTNPPFLQWTDQSQDAQFVLPGTFAAKSSRLETTVRRRNALEYGVGLFCIAAFGWVAWLTASAGALLMSAGWIVLIIGVIVVLANLTRIASNLERRPELDCRSHLRAQLVRQKQALNSVTSWYLAPLVPGMVLVLGAAAAQVAGEIGWLKALAGTAPSAMFVVLVFGAVRWLNHRAARKLVAEIDRLDALE</sequence>
<evidence type="ECO:0000256" key="1">
    <source>
        <dbReference type="SAM" id="Phobius"/>
    </source>
</evidence>
<organism evidence="2 3">
    <name type="scientific">Allopontixanthobacter sediminis</name>
    <dbReference type="NCBI Taxonomy" id="1689985"/>
    <lineage>
        <taxon>Bacteria</taxon>
        <taxon>Pseudomonadati</taxon>
        <taxon>Pseudomonadota</taxon>
        <taxon>Alphaproteobacteria</taxon>
        <taxon>Sphingomonadales</taxon>
        <taxon>Erythrobacteraceae</taxon>
        <taxon>Allopontixanthobacter</taxon>
    </lineage>
</organism>
<dbReference type="EMBL" id="WTYL01000001">
    <property type="protein sequence ID" value="MXP43650.1"/>
    <property type="molecule type" value="Genomic_DNA"/>
</dbReference>
<reference evidence="2 3" key="1">
    <citation type="submission" date="2019-12" db="EMBL/GenBank/DDBJ databases">
        <title>Genomic-based taxomic classification of the family Erythrobacteraceae.</title>
        <authorList>
            <person name="Xu L."/>
        </authorList>
    </citation>
    <scope>NUCLEOTIDE SEQUENCE [LARGE SCALE GENOMIC DNA]</scope>
    <source>
        <strain evidence="2 3">KCTC 42453</strain>
    </source>
</reference>
<keyword evidence="3" id="KW-1185">Reference proteome</keyword>
<comment type="caution">
    <text evidence="2">The sequence shown here is derived from an EMBL/GenBank/DDBJ whole genome shotgun (WGS) entry which is preliminary data.</text>
</comment>
<accession>A0A845AZJ4</accession>
<feature type="transmembrane region" description="Helical" evidence="1">
    <location>
        <begin position="40"/>
        <end position="59"/>
    </location>
</feature>
<keyword evidence="1" id="KW-0472">Membrane</keyword>
<protein>
    <submittedName>
        <fullName evidence="2">Uncharacterized protein</fullName>
    </submittedName>
</protein>
<keyword evidence="1" id="KW-1133">Transmembrane helix</keyword>